<evidence type="ECO:0000313" key="12">
    <source>
        <dbReference type="EMBL" id="MEX6503708.1"/>
    </source>
</evidence>
<evidence type="ECO:0000256" key="3">
    <source>
        <dbReference type="ARBA" id="ARBA00022692"/>
    </source>
</evidence>
<sequence>MSSSRATVPTQSSLKKSRVREPEWLVLGLAALGLLVTGYLSFVAWREGIPAFCAEGSDCELIQHSRWSRVLGLPLALWGFALYALLAYNAWRLPARLLRWRRLWLSAFFGLCISLYLTLVSWIELEAFCAWCLLSLALLAAIFVRVTLIRPKSAPGIGWQPWLINSTVAAAIALGALHLYYSDMFAPRESPRLQALASHLRDSGARFYGAYWCGTCQEQKHLFGSSAKRLPYIECTPNGRNGLLAPACLSAQINSYPTWIIRGERHHKLLSIDELTRLSRFKWREPKKP</sequence>
<dbReference type="RefSeq" id="WP_369288652.1">
    <property type="nucleotide sequence ID" value="NZ_JBFTEG010000014.1"/>
</dbReference>
<dbReference type="SMART" id="SM00756">
    <property type="entry name" value="VKc"/>
    <property type="match status" value="1"/>
</dbReference>
<keyword evidence="4" id="KW-0874">Quinone</keyword>
<feature type="domain" description="Vitamin K epoxide reductase" evidence="11">
    <location>
        <begin position="19"/>
        <end position="150"/>
    </location>
</feature>
<dbReference type="Proteomes" id="UP001560296">
    <property type="component" value="Unassembled WGS sequence"/>
</dbReference>
<name>A0ABV3Z0I3_9PSED</name>
<dbReference type="InterPro" id="IPR044698">
    <property type="entry name" value="VKOR/LTO1"/>
</dbReference>
<evidence type="ECO:0000256" key="2">
    <source>
        <dbReference type="ARBA" id="ARBA00006214"/>
    </source>
</evidence>
<keyword evidence="13" id="KW-1185">Reference proteome</keyword>
<dbReference type="SUPFAM" id="SSF52833">
    <property type="entry name" value="Thioredoxin-like"/>
    <property type="match status" value="1"/>
</dbReference>
<comment type="similarity">
    <text evidence="2">Belongs to the VKOR family.</text>
</comment>
<evidence type="ECO:0000259" key="11">
    <source>
        <dbReference type="SMART" id="SM00756"/>
    </source>
</evidence>
<evidence type="ECO:0000256" key="4">
    <source>
        <dbReference type="ARBA" id="ARBA00022719"/>
    </source>
</evidence>
<keyword evidence="9" id="KW-0676">Redox-active center</keyword>
<dbReference type="EMBL" id="JBFTEG010000014">
    <property type="protein sequence ID" value="MEX6503708.1"/>
    <property type="molecule type" value="Genomic_DNA"/>
</dbReference>
<evidence type="ECO:0000313" key="13">
    <source>
        <dbReference type="Proteomes" id="UP001560296"/>
    </source>
</evidence>
<proteinExistence type="inferred from homology"/>
<evidence type="ECO:0000256" key="7">
    <source>
        <dbReference type="ARBA" id="ARBA00023136"/>
    </source>
</evidence>
<evidence type="ECO:0000256" key="8">
    <source>
        <dbReference type="ARBA" id="ARBA00023157"/>
    </source>
</evidence>
<keyword evidence="6" id="KW-0560">Oxidoreductase</keyword>
<keyword evidence="7 10" id="KW-0472">Membrane</keyword>
<dbReference type="PANTHER" id="PTHR34573">
    <property type="entry name" value="VKC DOMAIN-CONTAINING PROTEIN"/>
    <property type="match status" value="1"/>
</dbReference>
<evidence type="ECO:0000256" key="9">
    <source>
        <dbReference type="ARBA" id="ARBA00023284"/>
    </source>
</evidence>
<dbReference type="Pfam" id="PF07884">
    <property type="entry name" value="VKOR"/>
    <property type="match status" value="1"/>
</dbReference>
<evidence type="ECO:0000256" key="10">
    <source>
        <dbReference type="SAM" id="Phobius"/>
    </source>
</evidence>
<organism evidence="12 13">
    <name type="scientific">Pseudomonas zhanjiangensis</name>
    <dbReference type="NCBI Taxonomy" id="3239015"/>
    <lineage>
        <taxon>Bacteria</taxon>
        <taxon>Pseudomonadati</taxon>
        <taxon>Pseudomonadota</taxon>
        <taxon>Gammaproteobacteria</taxon>
        <taxon>Pseudomonadales</taxon>
        <taxon>Pseudomonadaceae</taxon>
        <taxon>Pseudomonas</taxon>
    </lineage>
</organism>
<accession>A0ABV3Z0I3</accession>
<keyword evidence="5 10" id="KW-1133">Transmembrane helix</keyword>
<keyword evidence="3 10" id="KW-0812">Transmembrane</keyword>
<evidence type="ECO:0000256" key="5">
    <source>
        <dbReference type="ARBA" id="ARBA00022989"/>
    </source>
</evidence>
<protein>
    <submittedName>
        <fullName evidence="12">Vitamin K epoxide reductase family protein</fullName>
    </submittedName>
</protein>
<dbReference type="PANTHER" id="PTHR34573:SF1">
    <property type="entry name" value="VITAMIN K EPOXIDE REDUCTASE DOMAIN-CONTAINING PROTEIN"/>
    <property type="match status" value="1"/>
</dbReference>
<dbReference type="Gene3D" id="1.20.1440.130">
    <property type="entry name" value="VKOR domain"/>
    <property type="match status" value="1"/>
</dbReference>
<dbReference type="InterPro" id="IPR036249">
    <property type="entry name" value="Thioredoxin-like_sf"/>
</dbReference>
<feature type="transmembrane region" description="Helical" evidence="10">
    <location>
        <begin position="128"/>
        <end position="150"/>
    </location>
</feature>
<feature type="transmembrane region" description="Helical" evidence="10">
    <location>
        <begin position="24"/>
        <end position="45"/>
    </location>
</feature>
<dbReference type="InterPro" id="IPR012932">
    <property type="entry name" value="VKOR"/>
</dbReference>
<dbReference type="InterPro" id="IPR038354">
    <property type="entry name" value="VKOR_sf"/>
</dbReference>
<reference evidence="12 13" key="1">
    <citation type="submission" date="2024-07" db="EMBL/GenBank/DDBJ databases">
        <authorList>
            <person name="Li M."/>
        </authorList>
    </citation>
    <scope>NUCLEOTIDE SEQUENCE [LARGE SCALE GENOMIC DNA]</scope>
    <source>
        <strain evidence="12 13">25A3E</strain>
    </source>
</reference>
<evidence type="ECO:0000256" key="6">
    <source>
        <dbReference type="ARBA" id="ARBA00023002"/>
    </source>
</evidence>
<keyword evidence="8" id="KW-1015">Disulfide bond</keyword>
<comment type="subcellular location">
    <subcellularLocation>
        <location evidence="1">Membrane</location>
        <topology evidence="1">Multi-pass membrane protein</topology>
    </subcellularLocation>
</comment>
<feature type="transmembrane region" description="Helical" evidence="10">
    <location>
        <begin position="162"/>
        <end position="181"/>
    </location>
</feature>
<dbReference type="Gene3D" id="3.40.30.10">
    <property type="entry name" value="Glutaredoxin"/>
    <property type="match status" value="1"/>
</dbReference>
<evidence type="ECO:0000256" key="1">
    <source>
        <dbReference type="ARBA" id="ARBA00004141"/>
    </source>
</evidence>
<feature type="transmembrane region" description="Helical" evidence="10">
    <location>
        <begin position="71"/>
        <end position="91"/>
    </location>
</feature>
<comment type="caution">
    <text evidence="12">The sequence shown here is derived from an EMBL/GenBank/DDBJ whole genome shotgun (WGS) entry which is preliminary data.</text>
</comment>
<dbReference type="CDD" id="cd12916">
    <property type="entry name" value="VKOR_1"/>
    <property type="match status" value="1"/>
</dbReference>
<gene>
    <name evidence="12" type="ORF">AB5S05_16710</name>
</gene>
<feature type="transmembrane region" description="Helical" evidence="10">
    <location>
        <begin position="103"/>
        <end position="122"/>
    </location>
</feature>